<dbReference type="RefSeq" id="WP_281423715.1">
    <property type="nucleotide sequence ID" value="NZ_JACIFY010000002.1"/>
</dbReference>
<protein>
    <submittedName>
        <fullName evidence="1">Uncharacterized protein</fullName>
    </submittedName>
</protein>
<sequence length="40" mass="4422">MADHLLITAEAIPAKVCRGFAPGIAQNDIAKHFRDTEMLR</sequence>
<evidence type="ECO:0000313" key="2">
    <source>
        <dbReference type="Proteomes" id="UP000540909"/>
    </source>
</evidence>
<name>A0A7W6R0S0_9HYPH</name>
<gene>
    <name evidence="1" type="ORF">GGD57_000661</name>
</gene>
<comment type="caution">
    <text evidence="1">The sequence shown here is derived from an EMBL/GenBank/DDBJ whole genome shotgun (WGS) entry which is preliminary data.</text>
</comment>
<accession>A0A7W6R0S0</accession>
<evidence type="ECO:0000313" key="1">
    <source>
        <dbReference type="EMBL" id="MBB4234112.1"/>
    </source>
</evidence>
<reference evidence="1 2" key="1">
    <citation type="submission" date="2020-08" db="EMBL/GenBank/DDBJ databases">
        <title>Genomic Encyclopedia of Type Strains, Phase IV (KMG-V): Genome sequencing to study the core and pangenomes of soil and plant-associated prokaryotes.</title>
        <authorList>
            <person name="Whitman W."/>
        </authorList>
    </citation>
    <scope>NUCLEOTIDE SEQUENCE [LARGE SCALE GENOMIC DNA]</scope>
    <source>
        <strain evidence="1 2">SEMIA 4089</strain>
    </source>
</reference>
<dbReference type="AlphaFoldDB" id="A0A7W6R0S0"/>
<dbReference type="Proteomes" id="UP000540909">
    <property type="component" value="Unassembled WGS sequence"/>
</dbReference>
<proteinExistence type="predicted"/>
<organism evidence="1 2">
    <name type="scientific">Rhizobium esperanzae</name>
    <dbReference type="NCBI Taxonomy" id="1967781"/>
    <lineage>
        <taxon>Bacteria</taxon>
        <taxon>Pseudomonadati</taxon>
        <taxon>Pseudomonadota</taxon>
        <taxon>Alphaproteobacteria</taxon>
        <taxon>Hyphomicrobiales</taxon>
        <taxon>Rhizobiaceae</taxon>
        <taxon>Rhizobium/Agrobacterium group</taxon>
        <taxon>Rhizobium</taxon>
    </lineage>
</organism>
<dbReference type="EMBL" id="JACIFY010000002">
    <property type="protein sequence ID" value="MBB4234112.1"/>
    <property type="molecule type" value="Genomic_DNA"/>
</dbReference>